<protein>
    <recommendedName>
        <fullName evidence="5">5'-3' exonuclease</fullName>
    </recommendedName>
</protein>
<gene>
    <name evidence="7" type="ORF">GK047_19590</name>
</gene>
<dbReference type="CDD" id="cd09859">
    <property type="entry name" value="PIN_53EXO"/>
    <property type="match status" value="1"/>
</dbReference>
<evidence type="ECO:0000256" key="5">
    <source>
        <dbReference type="ARBA" id="ARBA00050026"/>
    </source>
</evidence>
<dbReference type="CDD" id="cd09898">
    <property type="entry name" value="H3TH_53EXO"/>
    <property type="match status" value="1"/>
</dbReference>
<organism evidence="7">
    <name type="scientific">Paenibacillus sp. SYP-B3998</name>
    <dbReference type="NCBI Taxonomy" id="2678564"/>
    <lineage>
        <taxon>Bacteria</taxon>
        <taxon>Bacillati</taxon>
        <taxon>Bacillota</taxon>
        <taxon>Bacilli</taxon>
        <taxon>Bacillales</taxon>
        <taxon>Paenibacillaceae</taxon>
        <taxon>Paenibacillus</taxon>
    </lineage>
</organism>
<evidence type="ECO:0000256" key="3">
    <source>
        <dbReference type="ARBA" id="ARBA00023125"/>
    </source>
</evidence>
<dbReference type="PANTHER" id="PTHR42646:SF2">
    <property type="entry name" value="5'-3' EXONUCLEASE FAMILY PROTEIN"/>
    <property type="match status" value="1"/>
</dbReference>
<dbReference type="SMART" id="SM00279">
    <property type="entry name" value="HhH2"/>
    <property type="match status" value="1"/>
</dbReference>
<dbReference type="EMBL" id="JAAIKC010000008">
    <property type="protein sequence ID" value="NEW08207.1"/>
    <property type="molecule type" value="Genomic_DNA"/>
</dbReference>
<dbReference type="SUPFAM" id="SSF88723">
    <property type="entry name" value="PIN domain-like"/>
    <property type="match status" value="1"/>
</dbReference>
<evidence type="ECO:0000256" key="4">
    <source>
        <dbReference type="ARBA" id="ARBA00049957"/>
    </source>
</evidence>
<evidence type="ECO:0000256" key="2">
    <source>
        <dbReference type="ARBA" id="ARBA00022801"/>
    </source>
</evidence>
<dbReference type="PANTHER" id="PTHR42646">
    <property type="entry name" value="FLAP ENDONUCLEASE XNI"/>
    <property type="match status" value="1"/>
</dbReference>
<dbReference type="InterPro" id="IPR002421">
    <property type="entry name" value="5-3_exonuclease"/>
</dbReference>
<dbReference type="GO" id="GO:0008409">
    <property type="term" value="F:5'-3' exonuclease activity"/>
    <property type="evidence" value="ECO:0007669"/>
    <property type="project" value="InterPro"/>
</dbReference>
<accession>A0A6G4A3I0</accession>
<dbReference type="Gene3D" id="3.40.50.1010">
    <property type="entry name" value="5'-nuclease"/>
    <property type="match status" value="1"/>
</dbReference>
<dbReference type="InterPro" id="IPR029060">
    <property type="entry name" value="PIN-like_dom_sf"/>
</dbReference>
<dbReference type="InterPro" id="IPR038969">
    <property type="entry name" value="FEN"/>
</dbReference>
<dbReference type="InterPro" id="IPR036279">
    <property type="entry name" value="5-3_exonuclease_C_sf"/>
</dbReference>
<keyword evidence="1" id="KW-0540">Nuclease</keyword>
<dbReference type="GO" id="GO:0017108">
    <property type="term" value="F:5'-flap endonuclease activity"/>
    <property type="evidence" value="ECO:0007669"/>
    <property type="project" value="InterPro"/>
</dbReference>
<reference evidence="7" key="1">
    <citation type="submission" date="2020-02" db="EMBL/GenBank/DDBJ databases">
        <authorList>
            <person name="Shen X.-R."/>
            <person name="Zhang Y.-X."/>
        </authorList>
    </citation>
    <scope>NUCLEOTIDE SEQUENCE</scope>
    <source>
        <strain evidence="7">SYP-B3998</strain>
    </source>
</reference>
<evidence type="ECO:0000256" key="1">
    <source>
        <dbReference type="ARBA" id="ARBA00022722"/>
    </source>
</evidence>
<name>A0A6G4A3I0_9BACL</name>
<dbReference type="Pfam" id="PF02739">
    <property type="entry name" value="5_3_exonuc_N"/>
    <property type="match status" value="1"/>
</dbReference>
<dbReference type="Gene3D" id="1.10.150.20">
    <property type="entry name" value="5' to 3' exonuclease, C-terminal subdomain"/>
    <property type="match status" value="1"/>
</dbReference>
<dbReference type="AlphaFoldDB" id="A0A6G4A3I0"/>
<dbReference type="RefSeq" id="WP_163950590.1">
    <property type="nucleotide sequence ID" value="NZ_JAAIKC010000008.1"/>
</dbReference>
<evidence type="ECO:0000313" key="7">
    <source>
        <dbReference type="EMBL" id="NEW08207.1"/>
    </source>
</evidence>
<sequence length="336" mass="38335">MSFLLLIDGSSLLSTSFFGTLPFEYKTAKSEEDYARARKKIMQASEGVYTNGVYTMVRTLLNLIKNQKPSHIAVAWDLSRETFRRELYPQYKAQRGELNFELGMQFPMAQRVLEQMNIIQFVSSRYEADDLIGTLRSNLSNQIPVVILTKDQDALQLVNENVRHWYITNKAKEMYKEVNINPKNLNLPTGVFEFTPELVEHFYGVNPLQIIDRKAIEGDVSDNIPGVSGIGEKTSVPLLKHFYSVENIYDFIEANSQEVVTDLIKSLSIKRSPLKKLIEHKELALLSKKLATICCEVEELSTVTLESLKLNINSVGKRQAFEELDFEQLLEPDTVA</sequence>
<keyword evidence="2" id="KW-0378">Hydrolase</keyword>
<comment type="function">
    <text evidence="4">5'-3' exonuclease acting preferentially on double-stranded DNA.</text>
</comment>
<dbReference type="Pfam" id="PF01367">
    <property type="entry name" value="5_3_exonuc"/>
    <property type="match status" value="1"/>
</dbReference>
<evidence type="ECO:0000259" key="6">
    <source>
        <dbReference type="SMART" id="SM00475"/>
    </source>
</evidence>
<dbReference type="SUPFAM" id="SSF47807">
    <property type="entry name" value="5' to 3' exonuclease, C-terminal subdomain"/>
    <property type="match status" value="1"/>
</dbReference>
<dbReference type="InterPro" id="IPR020046">
    <property type="entry name" value="5-3_exonucl_a-hlix_arch_N"/>
</dbReference>
<dbReference type="InterPro" id="IPR020045">
    <property type="entry name" value="DNA_polI_H3TH"/>
</dbReference>
<feature type="domain" description="5'-3' exonuclease" evidence="6">
    <location>
        <begin position="2"/>
        <end position="311"/>
    </location>
</feature>
<comment type="caution">
    <text evidence="7">The sequence shown here is derived from an EMBL/GenBank/DDBJ whole genome shotgun (WGS) entry which is preliminary data.</text>
</comment>
<dbReference type="InterPro" id="IPR008918">
    <property type="entry name" value="HhH2"/>
</dbReference>
<proteinExistence type="predicted"/>
<keyword evidence="3" id="KW-0238">DNA-binding</keyword>
<dbReference type="GO" id="GO:0033567">
    <property type="term" value="P:DNA replication, Okazaki fragment processing"/>
    <property type="evidence" value="ECO:0007669"/>
    <property type="project" value="InterPro"/>
</dbReference>
<dbReference type="GO" id="GO:0003677">
    <property type="term" value="F:DNA binding"/>
    <property type="evidence" value="ECO:0007669"/>
    <property type="project" value="UniProtKB-KW"/>
</dbReference>
<keyword evidence="7" id="KW-0269">Exonuclease</keyword>
<dbReference type="SMART" id="SM00475">
    <property type="entry name" value="53EXOc"/>
    <property type="match status" value="1"/>
</dbReference>